<dbReference type="GO" id="GO:0006412">
    <property type="term" value="P:translation"/>
    <property type="evidence" value="ECO:0007669"/>
    <property type="project" value="InterPro"/>
</dbReference>
<sequence length="174" mass="19693">TAKLDFMTNEKKQNFYELGYHLSPEIPEAELTPATDKIKSLIEKLNGEVKFGDVKKRRLAYPLQKHAESYFGFVKFILEPEKMEKLKNELKLDKQVLRFLVLSLKPEEAEQKPGLPPFLASSAAVPPMSQKKRTVSEPKQPETAAPTAAETKKAMEELDVTLEKILGNEPPKNN</sequence>
<feature type="non-terminal residue" evidence="5">
    <location>
        <position position="1"/>
    </location>
</feature>
<dbReference type="SUPFAM" id="SSF54995">
    <property type="entry name" value="Ribosomal protein S6"/>
    <property type="match status" value="1"/>
</dbReference>
<dbReference type="GO" id="GO:0003735">
    <property type="term" value="F:structural constituent of ribosome"/>
    <property type="evidence" value="ECO:0007669"/>
    <property type="project" value="InterPro"/>
</dbReference>
<dbReference type="InterPro" id="IPR035980">
    <property type="entry name" value="Ribosomal_bS6_sf"/>
</dbReference>
<evidence type="ECO:0000256" key="2">
    <source>
        <dbReference type="ARBA" id="ARBA00035294"/>
    </source>
</evidence>
<organism evidence="5 6">
    <name type="scientific">Candidatus Azambacteria bacterium GW2011_GWE2_46_45</name>
    <dbReference type="NCBI Taxonomy" id="1618625"/>
    <lineage>
        <taxon>Bacteria</taxon>
        <taxon>Candidatus Azamiibacteriota</taxon>
    </lineage>
</organism>
<dbReference type="AlphaFoldDB" id="A0A0G1T0M0"/>
<dbReference type="InterPro" id="IPR000529">
    <property type="entry name" value="Ribosomal_bS6"/>
</dbReference>
<keyword evidence="5" id="KW-0687">Ribonucleoprotein</keyword>
<evidence type="ECO:0000313" key="6">
    <source>
        <dbReference type="Proteomes" id="UP000034202"/>
    </source>
</evidence>
<dbReference type="InterPro" id="IPR020814">
    <property type="entry name" value="Ribosomal_S6_plastid/chlpt"/>
</dbReference>
<dbReference type="EMBL" id="LCMQ01000048">
    <property type="protein sequence ID" value="KKU39000.1"/>
    <property type="molecule type" value="Genomic_DNA"/>
</dbReference>
<dbReference type="Pfam" id="PF01250">
    <property type="entry name" value="Ribosomal_S6"/>
    <property type="match status" value="1"/>
</dbReference>
<dbReference type="InterPro" id="IPR014717">
    <property type="entry name" value="Transl_elong_EF1B/ribsomal_bS6"/>
</dbReference>
<dbReference type="NCBIfam" id="TIGR00166">
    <property type="entry name" value="S6"/>
    <property type="match status" value="1"/>
</dbReference>
<dbReference type="Gene3D" id="3.30.70.60">
    <property type="match status" value="1"/>
</dbReference>
<dbReference type="CDD" id="cd00473">
    <property type="entry name" value="bS6"/>
    <property type="match status" value="1"/>
</dbReference>
<gene>
    <name evidence="5" type="ORF">UX55_C0048G0001</name>
</gene>
<comment type="similarity">
    <text evidence="1">Belongs to the bacterial ribosomal protein bS6 family.</text>
</comment>
<reference evidence="5 6" key="1">
    <citation type="journal article" date="2015" name="Nature">
        <title>rRNA introns, odd ribosomes, and small enigmatic genomes across a large radiation of phyla.</title>
        <authorList>
            <person name="Brown C.T."/>
            <person name="Hug L.A."/>
            <person name="Thomas B.C."/>
            <person name="Sharon I."/>
            <person name="Castelle C.J."/>
            <person name="Singh A."/>
            <person name="Wilkins M.J."/>
            <person name="Williams K.H."/>
            <person name="Banfield J.F."/>
        </authorList>
    </citation>
    <scope>NUCLEOTIDE SEQUENCE [LARGE SCALE GENOMIC DNA]</scope>
</reference>
<dbReference type="HAMAP" id="MF_00360">
    <property type="entry name" value="Ribosomal_bS6"/>
    <property type="match status" value="1"/>
</dbReference>
<accession>A0A0G1T0M0</accession>
<evidence type="ECO:0000313" key="5">
    <source>
        <dbReference type="EMBL" id="KKU39000.1"/>
    </source>
</evidence>
<feature type="region of interest" description="Disordered" evidence="4">
    <location>
        <begin position="109"/>
        <end position="154"/>
    </location>
</feature>
<keyword evidence="5" id="KW-0689">Ribosomal protein</keyword>
<evidence type="ECO:0000256" key="3">
    <source>
        <dbReference type="ARBA" id="ARBA00035520"/>
    </source>
</evidence>
<dbReference type="GO" id="GO:0005840">
    <property type="term" value="C:ribosome"/>
    <property type="evidence" value="ECO:0007669"/>
    <property type="project" value="UniProtKB-KW"/>
</dbReference>
<name>A0A0G1T0M0_9BACT</name>
<evidence type="ECO:0000256" key="4">
    <source>
        <dbReference type="SAM" id="MobiDB-lite"/>
    </source>
</evidence>
<comment type="caution">
    <text evidence="5">The sequence shown here is derived from an EMBL/GenBank/DDBJ whole genome shotgun (WGS) entry which is preliminary data.</text>
</comment>
<protein>
    <recommendedName>
        <fullName evidence="2">Small ribosomal subunit protein bS6</fullName>
    </recommendedName>
    <alternativeName>
        <fullName evidence="3">30S ribosomal protein S6</fullName>
    </alternativeName>
</protein>
<evidence type="ECO:0000256" key="1">
    <source>
        <dbReference type="ARBA" id="ARBA00009512"/>
    </source>
</evidence>
<dbReference type="Proteomes" id="UP000034202">
    <property type="component" value="Unassembled WGS sequence"/>
</dbReference>
<dbReference type="GO" id="GO:0019843">
    <property type="term" value="F:rRNA binding"/>
    <property type="evidence" value="ECO:0007669"/>
    <property type="project" value="InterPro"/>
</dbReference>
<proteinExistence type="inferred from homology"/>